<dbReference type="Proteomes" id="UP000199622">
    <property type="component" value="Unassembled WGS sequence"/>
</dbReference>
<evidence type="ECO:0000313" key="2">
    <source>
        <dbReference type="Proteomes" id="UP000199622"/>
    </source>
</evidence>
<keyword evidence="2" id="KW-1185">Reference proteome</keyword>
<dbReference type="STRING" id="208445.SAMN04489727_2404"/>
<protein>
    <submittedName>
        <fullName evidence="1">Uncharacterized protein</fullName>
    </submittedName>
</protein>
<evidence type="ECO:0000313" key="1">
    <source>
        <dbReference type="EMBL" id="SEC05859.1"/>
    </source>
</evidence>
<dbReference type="AlphaFoldDB" id="A0A1H4PEL0"/>
<dbReference type="InterPro" id="IPR036661">
    <property type="entry name" value="Luciferase-like_sf"/>
</dbReference>
<dbReference type="EMBL" id="FNSO01000004">
    <property type="protein sequence ID" value="SEC05859.1"/>
    <property type="molecule type" value="Genomic_DNA"/>
</dbReference>
<proteinExistence type="predicted"/>
<name>A0A1H4PEL0_9PSEU</name>
<accession>A0A1H4PEL0</accession>
<sequence>MTLIEDTRARLGAIGAWLPSAPLAPSPDVVLGTGVANLRARRGMTTQKGDATPAQAHPGRFALDIGAGHAFPAAKLGEDYRPLDRMRADLSEIDTAVTETPAPVPFPRVPAAPTFESTVESLLDLAVAVTR</sequence>
<dbReference type="SUPFAM" id="SSF51679">
    <property type="entry name" value="Bacterial luciferase-like"/>
    <property type="match status" value="1"/>
</dbReference>
<dbReference type="GO" id="GO:0016705">
    <property type="term" value="F:oxidoreductase activity, acting on paired donors, with incorporation or reduction of molecular oxygen"/>
    <property type="evidence" value="ECO:0007669"/>
    <property type="project" value="InterPro"/>
</dbReference>
<reference evidence="2" key="1">
    <citation type="submission" date="2016-10" db="EMBL/GenBank/DDBJ databases">
        <authorList>
            <person name="Varghese N."/>
            <person name="Submissions S."/>
        </authorList>
    </citation>
    <scope>NUCLEOTIDE SEQUENCE [LARGE SCALE GENOMIC DNA]</scope>
    <source>
        <strain evidence="2">DSM 44544</strain>
    </source>
</reference>
<organism evidence="1 2">
    <name type="scientific">Amycolatopsis tolypomycina</name>
    <dbReference type="NCBI Taxonomy" id="208445"/>
    <lineage>
        <taxon>Bacteria</taxon>
        <taxon>Bacillati</taxon>
        <taxon>Actinomycetota</taxon>
        <taxon>Actinomycetes</taxon>
        <taxon>Pseudonocardiales</taxon>
        <taxon>Pseudonocardiaceae</taxon>
        <taxon>Amycolatopsis</taxon>
    </lineage>
</organism>
<dbReference type="RefSeq" id="WP_244170139.1">
    <property type="nucleotide sequence ID" value="NZ_FNSO01000004.1"/>
</dbReference>
<gene>
    <name evidence="1" type="ORF">SAMN04489727_2404</name>
</gene>